<dbReference type="GO" id="GO:0009307">
    <property type="term" value="P:DNA restriction-modification system"/>
    <property type="evidence" value="ECO:0007669"/>
    <property type="project" value="InterPro"/>
</dbReference>
<evidence type="ECO:0000256" key="4">
    <source>
        <dbReference type="SAM" id="MobiDB-lite"/>
    </source>
</evidence>
<evidence type="ECO:0000256" key="3">
    <source>
        <dbReference type="ARBA" id="ARBA00022801"/>
    </source>
</evidence>
<keyword evidence="2 6" id="KW-0255">Endonuclease</keyword>
<keyword evidence="7" id="KW-1185">Reference proteome</keyword>
<dbReference type="InterPro" id="IPR011335">
    <property type="entry name" value="Restrct_endonuc-II-like"/>
</dbReference>
<evidence type="ECO:0000313" key="6">
    <source>
        <dbReference type="EMBL" id="RGD58237.1"/>
    </source>
</evidence>
<keyword evidence="3" id="KW-0378">Hydrolase</keyword>
<dbReference type="InterPro" id="IPR036388">
    <property type="entry name" value="WH-like_DNA-bd_sf"/>
</dbReference>
<feature type="region of interest" description="Disordered" evidence="4">
    <location>
        <begin position="309"/>
        <end position="329"/>
    </location>
</feature>
<name>A0A372ZSN4_9ACTN</name>
<dbReference type="InterPro" id="IPR015210">
    <property type="entry name" value="NaeI"/>
</dbReference>
<dbReference type="CDD" id="cd22338">
    <property type="entry name" value="NaeI-like"/>
    <property type="match status" value="1"/>
</dbReference>
<feature type="domain" description="Type II restriction enzyme NaeI" evidence="5">
    <location>
        <begin position="26"/>
        <end position="310"/>
    </location>
</feature>
<dbReference type="InterPro" id="IPR037057">
    <property type="entry name" value="DNA_rep_MutH/T2_RE_sf"/>
</dbReference>
<dbReference type="EMBL" id="QVIG01000001">
    <property type="protein sequence ID" value="RGD58237.1"/>
    <property type="molecule type" value="Genomic_DNA"/>
</dbReference>
<accession>A0A372ZSN4</accession>
<dbReference type="SUPFAM" id="SSF52980">
    <property type="entry name" value="Restriction endonuclease-like"/>
    <property type="match status" value="1"/>
</dbReference>
<dbReference type="AlphaFoldDB" id="A0A372ZSN4"/>
<keyword evidence="1" id="KW-0540">Nuclease</keyword>
<evidence type="ECO:0000256" key="1">
    <source>
        <dbReference type="ARBA" id="ARBA00022722"/>
    </source>
</evidence>
<dbReference type="RefSeq" id="WP_117486877.1">
    <property type="nucleotide sequence ID" value="NZ_QVIG01000001.1"/>
</dbReference>
<dbReference type="GO" id="GO:0009036">
    <property type="term" value="F:type II site-specific deoxyribonuclease activity"/>
    <property type="evidence" value="ECO:0007669"/>
    <property type="project" value="InterPro"/>
</dbReference>
<protein>
    <submittedName>
        <fullName evidence="6">Restriction endonuclease</fullName>
    </submittedName>
</protein>
<dbReference type="Pfam" id="PF09126">
    <property type="entry name" value="NaeI"/>
    <property type="match status" value="1"/>
</dbReference>
<gene>
    <name evidence="6" type="ORF">DR950_10940</name>
</gene>
<comment type="caution">
    <text evidence="6">The sequence shown here is derived from an EMBL/GenBank/DDBJ whole genome shotgun (WGS) entry which is preliminary data.</text>
</comment>
<evidence type="ECO:0000256" key="2">
    <source>
        <dbReference type="ARBA" id="ARBA00022759"/>
    </source>
</evidence>
<evidence type="ECO:0000259" key="5">
    <source>
        <dbReference type="Pfam" id="PF09126"/>
    </source>
</evidence>
<dbReference type="Gene3D" id="3.40.600.10">
    <property type="entry name" value="DNA mismatch repair MutH/Restriction endonuclease, type II"/>
    <property type="match status" value="1"/>
</dbReference>
<sequence length="329" mass="36809">MTFQTVPLPLFPEPEDGGVDEELENVRAELVRLDPEGQRFAAVLRETIDQLLNGERTGRYDWKQLFKTEKTHAGTMVEINLQREFEFGDGKAMDYEIAGVEVDCKYSQLFGGWMIPPEAMGHLCLVVWADDYRSKWSAGLVRIRPEILNGGGNRDLKLTIQAAHRNRIAWLWKDAALPENVLLHLDSATRSQVLIPGRRQGQKRVNQLFRLVLGRRIGRGVVRTAAQQVDYMARVREGDKGRARPKLREEGIIVLGDYPVHQAIAAALGGPVPGEGEFVSHRVVRALPSHGERPSAEIEGGFWVVAGPGEWEHDRGPAPRLPDPQANRG</sequence>
<dbReference type="GO" id="GO:0003677">
    <property type="term" value="F:DNA binding"/>
    <property type="evidence" value="ECO:0007669"/>
    <property type="project" value="InterPro"/>
</dbReference>
<reference evidence="6 7" key="1">
    <citation type="submission" date="2018-08" db="EMBL/GenBank/DDBJ databases">
        <title>Diversity &amp; Physiological Properties of Lignin-Decomposing Actinobacteria from Soil.</title>
        <authorList>
            <person name="Roh S.G."/>
            <person name="Kim S.B."/>
        </authorList>
    </citation>
    <scope>NUCLEOTIDE SEQUENCE [LARGE SCALE GENOMIC DNA]</scope>
    <source>
        <strain evidence="6 7">MMS17-GH009</strain>
    </source>
</reference>
<organism evidence="6 7">
    <name type="scientific">Kitasatospora xanthocidica</name>
    <dbReference type="NCBI Taxonomy" id="83382"/>
    <lineage>
        <taxon>Bacteria</taxon>
        <taxon>Bacillati</taxon>
        <taxon>Actinomycetota</taxon>
        <taxon>Actinomycetes</taxon>
        <taxon>Kitasatosporales</taxon>
        <taxon>Streptomycetaceae</taxon>
        <taxon>Kitasatospora</taxon>
    </lineage>
</organism>
<evidence type="ECO:0000313" key="7">
    <source>
        <dbReference type="Proteomes" id="UP000263377"/>
    </source>
</evidence>
<dbReference type="Proteomes" id="UP000263377">
    <property type="component" value="Unassembled WGS sequence"/>
</dbReference>
<dbReference type="Gene3D" id="1.10.10.10">
    <property type="entry name" value="Winged helix-like DNA-binding domain superfamily/Winged helix DNA-binding domain"/>
    <property type="match status" value="1"/>
</dbReference>
<proteinExistence type="predicted"/>